<evidence type="ECO:0008006" key="9">
    <source>
        <dbReference type="Google" id="ProtNLM"/>
    </source>
</evidence>
<proteinExistence type="predicted"/>
<dbReference type="NCBIfam" id="TIGR00803">
    <property type="entry name" value="nst"/>
    <property type="match status" value="1"/>
</dbReference>
<evidence type="ECO:0000256" key="4">
    <source>
        <dbReference type="ARBA" id="ARBA00023136"/>
    </source>
</evidence>
<evidence type="ECO:0000256" key="3">
    <source>
        <dbReference type="ARBA" id="ARBA00022989"/>
    </source>
</evidence>
<dbReference type="GO" id="GO:0015165">
    <property type="term" value="F:pyrimidine nucleotide-sugar transmembrane transporter activity"/>
    <property type="evidence" value="ECO:0007669"/>
    <property type="project" value="InterPro"/>
</dbReference>
<organism evidence="7 8">
    <name type="scientific">Ephemerocybe angulata</name>
    <dbReference type="NCBI Taxonomy" id="980116"/>
    <lineage>
        <taxon>Eukaryota</taxon>
        <taxon>Fungi</taxon>
        <taxon>Dikarya</taxon>
        <taxon>Basidiomycota</taxon>
        <taxon>Agaricomycotina</taxon>
        <taxon>Agaricomycetes</taxon>
        <taxon>Agaricomycetidae</taxon>
        <taxon>Agaricales</taxon>
        <taxon>Agaricineae</taxon>
        <taxon>Psathyrellaceae</taxon>
        <taxon>Ephemerocybe</taxon>
    </lineage>
</organism>
<dbReference type="Gene3D" id="1.10.3730.20">
    <property type="match status" value="1"/>
</dbReference>
<gene>
    <name evidence="7" type="ORF">D9611_004767</name>
</gene>
<feature type="region of interest" description="Disordered" evidence="5">
    <location>
        <begin position="460"/>
        <end position="482"/>
    </location>
</feature>
<dbReference type="OrthoDB" id="408493at2759"/>
<reference evidence="7 8" key="1">
    <citation type="journal article" date="2020" name="ISME J.">
        <title>Uncovering the hidden diversity of litter-decomposition mechanisms in mushroom-forming fungi.</title>
        <authorList>
            <person name="Floudas D."/>
            <person name="Bentzer J."/>
            <person name="Ahren D."/>
            <person name="Johansson T."/>
            <person name="Persson P."/>
            <person name="Tunlid A."/>
        </authorList>
    </citation>
    <scope>NUCLEOTIDE SEQUENCE [LARGE SCALE GENOMIC DNA]</scope>
    <source>
        <strain evidence="7 8">CBS 175.51</strain>
    </source>
</reference>
<dbReference type="InterPro" id="IPR007271">
    <property type="entry name" value="Nuc_sug_transpt"/>
</dbReference>
<keyword evidence="4 6" id="KW-0472">Membrane</keyword>
<evidence type="ECO:0000256" key="5">
    <source>
        <dbReference type="SAM" id="MobiDB-lite"/>
    </source>
</evidence>
<accession>A0A8H5B329</accession>
<evidence type="ECO:0000256" key="2">
    <source>
        <dbReference type="ARBA" id="ARBA00022692"/>
    </source>
</evidence>
<dbReference type="InterPro" id="IPR037185">
    <property type="entry name" value="EmrE-like"/>
</dbReference>
<evidence type="ECO:0000313" key="7">
    <source>
        <dbReference type="EMBL" id="KAF5315875.1"/>
    </source>
</evidence>
<sequence>MDTKLKGYYIYDDLESGDAAKRPLPPKPPSIWWIPLKYLSLLTLALQNSSLSILMHYSRMPTVAASEPYSAAMAVLVSEMLKGTISLLFAFARVDSGVTPHEMAPAAFSPYRRTLRDEVSSRSRKLWHEVFSGDCWKLSIPAILYVLQNNLQYSAASNLPAATFQVTYQMKILTTAIFSVILLRKRLSSTQWFSLFCLAIGVAIIQIQAGMQHHNAELAAVASSSSPQTSTMNPLKGFSAVAAACFTSGLAGVYFEMVLKNSKTDLWVRNVQLSFFSILPALAPIVVEYRSEAADVGGGVFATLFRNFTPAAWATILVQVLGGLITAIVIKYSDNILKGFATSLSIVISFIASVALFHFQVSPTFMLGSSIVLAATYLYNTPTPFNRLVPSSPLQSTQWPPSLPNDAKMDRLEVQSTSSYPSSRASSTLTSPMASSTSLSSMAQSTPYILPRVLEGTSEDDVSPALHARTNSNNAQSRLTLV</sequence>
<feature type="compositionally biased region" description="Polar residues" evidence="5">
    <location>
        <begin position="469"/>
        <end position="482"/>
    </location>
</feature>
<dbReference type="Proteomes" id="UP000541558">
    <property type="component" value="Unassembled WGS sequence"/>
</dbReference>
<comment type="caution">
    <text evidence="7">The sequence shown here is derived from an EMBL/GenBank/DDBJ whole genome shotgun (WGS) entry which is preliminary data.</text>
</comment>
<dbReference type="AlphaFoldDB" id="A0A8H5B329"/>
<comment type="subcellular location">
    <subcellularLocation>
        <location evidence="1">Membrane</location>
        <topology evidence="1">Multi-pass membrane protein</topology>
    </subcellularLocation>
</comment>
<feature type="transmembrane region" description="Helical" evidence="6">
    <location>
        <begin position="337"/>
        <end position="357"/>
    </location>
</feature>
<feature type="region of interest" description="Disordered" evidence="5">
    <location>
        <begin position="413"/>
        <end position="438"/>
    </location>
</feature>
<feature type="transmembrane region" description="Helical" evidence="6">
    <location>
        <begin position="192"/>
        <end position="209"/>
    </location>
</feature>
<dbReference type="PANTHER" id="PTHR10231">
    <property type="entry name" value="NUCLEOTIDE-SUGAR TRANSMEMBRANE TRANSPORTER"/>
    <property type="match status" value="1"/>
</dbReference>
<feature type="transmembrane region" description="Helical" evidence="6">
    <location>
        <begin position="237"/>
        <end position="259"/>
    </location>
</feature>
<name>A0A8H5B329_9AGAR</name>
<evidence type="ECO:0000313" key="8">
    <source>
        <dbReference type="Proteomes" id="UP000541558"/>
    </source>
</evidence>
<keyword evidence="3 6" id="KW-1133">Transmembrane helix</keyword>
<feature type="compositionally biased region" description="Low complexity" evidence="5">
    <location>
        <begin position="416"/>
        <end position="438"/>
    </location>
</feature>
<dbReference type="SUPFAM" id="SSF103481">
    <property type="entry name" value="Multidrug resistance efflux transporter EmrE"/>
    <property type="match status" value="1"/>
</dbReference>
<evidence type="ECO:0000256" key="1">
    <source>
        <dbReference type="ARBA" id="ARBA00004141"/>
    </source>
</evidence>
<keyword evidence="8" id="KW-1185">Reference proteome</keyword>
<dbReference type="GO" id="GO:0000139">
    <property type="term" value="C:Golgi membrane"/>
    <property type="evidence" value="ECO:0007669"/>
    <property type="project" value="InterPro"/>
</dbReference>
<keyword evidence="2 6" id="KW-0812">Transmembrane</keyword>
<feature type="transmembrane region" description="Helical" evidence="6">
    <location>
        <begin position="271"/>
        <end position="291"/>
    </location>
</feature>
<protein>
    <recommendedName>
        <fullName evidence="9">UDP-galactose transporter</fullName>
    </recommendedName>
</protein>
<dbReference type="EMBL" id="JAACJK010000220">
    <property type="protein sequence ID" value="KAF5315875.1"/>
    <property type="molecule type" value="Genomic_DNA"/>
</dbReference>
<dbReference type="Pfam" id="PF04142">
    <property type="entry name" value="Nuc_sug_transp"/>
    <property type="match status" value="1"/>
</dbReference>
<evidence type="ECO:0000256" key="6">
    <source>
        <dbReference type="SAM" id="Phobius"/>
    </source>
</evidence>
<feature type="transmembrane region" description="Helical" evidence="6">
    <location>
        <begin position="311"/>
        <end position="330"/>
    </location>
</feature>